<dbReference type="InterPro" id="IPR001544">
    <property type="entry name" value="Aminotrans_IV"/>
</dbReference>
<evidence type="ECO:0000256" key="5">
    <source>
        <dbReference type="ARBA" id="ARBA00022898"/>
    </source>
</evidence>
<dbReference type="InterPro" id="IPR036038">
    <property type="entry name" value="Aminotransferase-like"/>
</dbReference>
<comment type="similarity">
    <text evidence="2 8">Belongs to the class-IV pyridoxal-phosphate-dependent aminotransferase family.</text>
</comment>
<comment type="caution">
    <text evidence="10">The sequence shown here is derived from an EMBL/GenBank/DDBJ whole genome shotgun (WGS) entry which is preliminary data.</text>
</comment>
<evidence type="ECO:0000256" key="7">
    <source>
        <dbReference type="RuleBase" id="RU004516"/>
    </source>
</evidence>
<dbReference type="InterPro" id="IPR018300">
    <property type="entry name" value="Aminotrans_IV_CS"/>
</dbReference>
<dbReference type="Proteomes" id="UP000186817">
    <property type="component" value="Unassembled WGS sequence"/>
</dbReference>
<dbReference type="AlphaFoldDB" id="A0A1Q9ERU5"/>
<dbReference type="InterPro" id="IPR003131">
    <property type="entry name" value="T1-type_BTB"/>
</dbReference>
<keyword evidence="5 7" id="KW-0663">Pyridoxal phosphate</keyword>
<evidence type="ECO:0000259" key="9">
    <source>
        <dbReference type="Pfam" id="PF02214"/>
    </source>
</evidence>
<dbReference type="PANTHER" id="PTHR42825:SF2">
    <property type="entry name" value="BRANCHED-CHAIN-AMINO-ACID AMINOTRANSFERASE 3, CHLOROPLASTIC-RELATED"/>
    <property type="match status" value="1"/>
</dbReference>
<keyword evidence="8" id="KW-0028">Amino-acid biosynthesis</keyword>
<comment type="similarity">
    <text evidence="6">Belongs to the asaB hydroxylase/desaturase family.</text>
</comment>
<dbReference type="Pfam" id="PF01063">
    <property type="entry name" value="Aminotran_4"/>
    <property type="match status" value="1"/>
</dbReference>
<comment type="catalytic activity">
    <reaction evidence="8">
        <text>L-valine + 2-oxoglutarate = 3-methyl-2-oxobutanoate + L-glutamate</text>
        <dbReference type="Rhea" id="RHEA:24813"/>
        <dbReference type="ChEBI" id="CHEBI:11851"/>
        <dbReference type="ChEBI" id="CHEBI:16810"/>
        <dbReference type="ChEBI" id="CHEBI:29985"/>
        <dbReference type="ChEBI" id="CHEBI:57762"/>
        <dbReference type="EC" id="2.6.1.42"/>
    </reaction>
</comment>
<dbReference type="GO" id="GO:0051260">
    <property type="term" value="P:protein homooligomerization"/>
    <property type="evidence" value="ECO:0007669"/>
    <property type="project" value="InterPro"/>
</dbReference>
<evidence type="ECO:0000256" key="2">
    <source>
        <dbReference type="ARBA" id="ARBA00009320"/>
    </source>
</evidence>
<dbReference type="EMBL" id="LSRX01000083">
    <property type="protein sequence ID" value="OLQ10150.1"/>
    <property type="molecule type" value="Genomic_DNA"/>
</dbReference>
<dbReference type="EC" id="2.6.1.42" evidence="8"/>
<keyword evidence="3 8" id="KW-0032">Aminotransferase</keyword>
<keyword evidence="8" id="KW-0100">Branched-chain amino acid biosynthesis</keyword>
<dbReference type="NCBIfam" id="NF041278">
    <property type="entry name" value="CmcJ_NvfI_EfuI"/>
    <property type="match status" value="1"/>
</dbReference>
<protein>
    <recommendedName>
        <fullName evidence="8">Branched-chain-amino-acid aminotransferase</fullName>
        <ecNumber evidence="8">2.6.1.42</ecNumber>
    </recommendedName>
</protein>
<dbReference type="GO" id="GO:0016491">
    <property type="term" value="F:oxidoreductase activity"/>
    <property type="evidence" value="ECO:0007669"/>
    <property type="project" value="InterPro"/>
</dbReference>
<dbReference type="SUPFAM" id="SSF56752">
    <property type="entry name" value="D-aminoacid aminotransferase-like PLP-dependent enzymes"/>
    <property type="match status" value="2"/>
</dbReference>
<evidence type="ECO:0000313" key="11">
    <source>
        <dbReference type="Proteomes" id="UP000186817"/>
    </source>
</evidence>
<evidence type="ECO:0000256" key="8">
    <source>
        <dbReference type="RuleBase" id="RU004517"/>
    </source>
</evidence>
<dbReference type="GO" id="GO:0008652">
    <property type="term" value="P:amino acid biosynthetic process"/>
    <property type="evidence" value="ECO:0007669"/>
    <property type="project" value="UniProtKB-KW"/>
</dbReference>
<dbReference type="InterPro" id="IPR043131">
    <property type="entry name" value="BCAT-like_N"/>
</dbReference>
<dbReference type="InterPro" id="IPR044053">
    <property type="entry name" value="AsaB-like"/>
</dbReference>
<gene>
    <name evidence="10" type="primary">BCAT2</name>
    <name evidence="10" type="ORF">AK812_SmicGene6164</name>
</gene>
<dbReference type="GO" id="GO:0004084">
    <property type="term" value="F:branched-chain-amino-acid transaminase activity"/>
    <property type="evidence" value="ECO:0007669"/>
    <property type="project" value="UniProtKB-EC"/>
</dbReference>
<dbReference type="InterPro" id="IPR005786">
    <property type="entry name" value="B_amino_transII"/>
</dbReference>
<accession>A0A1Q9ERU5</accession>
<dbReference type="OrthoDB" id="1732691at2759"/>
<keyword evidence="4 8" id="KW-0808">Transferase</keyword>
<comment type="catalytic activity">
    <reaction evidence="8">
        <text>L-isoleucine + 2-oxoglutarate = (S)-3-methyl-2-oxopentanoate + L-glutamate</text>
        <dbReference type="Rhea" id="RHEA:24801"/>
        <dbReference type="ChEBI" id="CHEBI:16810"/>
        <dbReference type="ChEBI" id="CHEBI:29985"/>
        <dbReference type="ChEBI" id="CHEBI:35146"/>
        <dbReference type="ChEBI" id="CHEBI:58045"/>
        <dbReference type="EC" id="2.6.1.42"/>
    </reaction>
</comment>
<evidence type="ECO:0000256" key="6">
    <source>
        <dbReference type="ARBA" id="ARBA00023604"/>
    </source>
</evidence>
<evidence type="ECO:0000256" key="4">
    <source>
        <dbReference type="ARBA" id="ARBA00022679"/>
    </source>
</evidence>
<dbReference type="Gene3D" id="3.30.710.10">
    <property type="entry name" value="Potassium Channel Kv1.1, Chain A"/>
    <property type="match status" value="1"/>
</dbReference>
<evidence type="ECO:0000256" key="1">
    <source>
        <dbReference type="ARBA" id="ARBA00001933"/>
    </source>
</evidence>
<feature type="domain" description="Potassium channel tetramerisation-type BTB" evidence="9">
    <location>
        <begin position="278"/>
        <end position="337"/>
    </location>
</feature>
<dbReference type="InterPro" id="IPR043132">
    <property type="entry name" value="BCAT-like_C"/>
</dbReference>
<dbReference type="InterPro" id="IPR011333">
    <property type="entry name" value="SKP1/BTB/POZ_sf"/>
</dbReference>
<dbReference type="Pfam" id="PF02214">
    <property type="entry name" value="BTB_2"/>
    <property type="match status" value="1"/>
</dbReference>
<dbReference type="PROSITE" id="PS00770">
    <property type="entry name" value="AA_TRANSFER_CLASS_4"/>
    <property type="match status" value="1"/>
</dbReference>
<organism evidence="10 11">
    <name type="scientific">Symbiodinium microadriaticum</name>
    <name type="common">Dinoflagellate</name>
    <name type="synonym">Zooxanthella microadriatica</name>
    <dbReference type="NCBI Taxonomy" id="2951"/>
    <lineage>
        <taxon>Eukaryota</taxon>
        <taxon>Sar</taxon>
        <taxon>Alveolata</taxon>
        <taxon>Dinophyceae</taxon>
        <taxon>Suessiales</taxon>
        <taxon>Symbiodiniaceae</taxon>
        <taxon>Symbiodinium</taxon>
    </lineage>
</organism>
<dbReference type="Gene3D" id="3.30.470.10">
    <property type="match status" value="1"/>
</dbReference>
<dbReference type="GO" id="GO:0009082">
    <property type="term" value="P:branched-chain amino acid biosynthetic process"/>
    <property type="evidence" value="ECO:0007669"/>
    <property type="project" value="UniProtKB-KW"/>
</dbReference>
<evidence type="ECO:0000256" key="3">
    <source>
        <dbReference type="ARBA" id="ARBA00022576"/>
    </source>
</evidence>
<dbReference type="SUPFAM" id="SSF54695">
    <property type="entry name" value="POZ domain"/>
    <property type="match status" value="1"/>
</dbReference>
<name>A0A1Q9ERU5_SYMMI</name>
<sequence length="883" mass="97703">MLDAGLLHGLDHVTSLCLSVQEFQDWDGLGFGLTTKATQMVVAKCPLGGHWSDFEVQPYGPLQLEPATTALNYGQSIFEGLKAFRTSKGRIVLFRPDKNAERMAGGAERFLMPPVPRDLFMQMCRDAVRANADWVPPTGKGSLYMRPLLFGSGPALGVGPSPEFTFVIYVAPVGSYFSGSGARLRIERGHHRAAELGVGDVKAAGNYAPCFSPQKDAKAADRPPALSLDPAMRRLAAAWRPRLLSRSLAAEAEAGEIVEVPTETLTTLDRYGRGDRVVKLSLSGTKFLTLRSTLAHSAVLDSIVTRAETNEELANDGAIFVDRDPKHFPIILNHLRMKAEGREIFQNPCKWVKGKSHAPMLPRDTADLRDLLVEAEHYGLPELRMRILSKRKLARLFSIMAGSSGNPFDSATRVLMTIRNTTLLLGTGLASSQVMLSQLKESKDPMQALDVVTNFTKTRFSDILYFDPSGERVEEAAASNFFCITEDGVLKTPELGTILSGVTRDSILQLARHMAASGELSGVQEGTVTWDDILSAKEGLCRFAVRFSSVMTETVRMNGFVKADVQLTPGERPVFDYSCLGGGLAACFKYFCLPPCSSRCRLTVKNMRKQQANLPVDVADARKKEVAEGLSKHDFFEKYGFVLLKHQSTMTAEDWLADSTKPLQGKSSRKPSSSKVRDIYAKEIEPLIRELLPKAAEISFPSFALRRGPGGPNPFYGFGVHQDYGLYPEDMKTTYGIACSDVDGSFEDFLERCYHEDTGGFSIINFWRPVPPMAGPVKKTPLAVCDPSTVKVEDCVPIEMYGFVPGGQRSLILKQNTDQKWYYYPDMTTDEVLVFRQFHYERGVQAPYSRIKTVFHTAFKHPGSSPHDEARSSSEYRVGVWLK</sequence>
<evidence type="ECO:0000313" key="10">
    <source>
        <dbReference type="EMBL" id="OLQ10150.1"/>
    </source>
</evidence>
<comment type="catalytic activity">
    <reaction evidence="8">
        <text>L-leucine + 2-oxoglutarate = 4-methyl-2-oxopentanoate + L-glutamate</text>
        <dbReference type="Rhea" id="RHEA:18321"/>
        <dbReference type="ChEBI" id="CHEBI:16810"/>
        <dbReference type="ChEBI" id="CHEBI:17865"/>
        <dbReference type="ChEBI" id="CHEBI:29985"/>
        <dbReference type="ChEBI" id="CHEBI:57427"/>
        <dbReference type="EC" id="2.6.1.42"/>
    </reaction>
</comment>
<keyword evidence="11" id="KW-1185">Reference proteome</keyword>
<reference evidence="10 11" key="1">
    <citation type="submission" date="2016-02" db="EMBL/GenBank/DDBJ databases">
        <title>Genome analysis of coral dinoflagellate symbionts highlights evolutionary adaptations to a symbiotic lifestyle.</title>
        <authorList>
            <person name="Aranda M."/>
            <person name="Li Y."/>
            <person name="Liew Y.J."/>
            <person name="Baumgarten S."/>
            <person name="Simakov O."/>
            <person name="Wilson M."/>
            <person name="Piel J."/>
            <person name="Ashoor H."/>
            <person name="Bougouffa S."/>
            <person name="Bajic V.B."/>
            <person name="Ryu T."/>
            <person name="Ravasi T."/>
            <person name="Bayer T."/>
            <person name="Micklem G."/>
            <person name="Kim H."/>
            <person name="Bhak J."/>
            <person name="Lajeunesse T.C."/>
            <person name="Voolstra C.R."/>
        </authorList>
    </citation>
    <scope>NUCLEOTIDE SEQUENCE [LARGE SCALE GENOMIC DNA]</scope>
    <source>
        <strain evidence="10 11">CCMP2467</strain>
    </source>
</reference>
<comment type="cofactor">
    <cofactor evidence="1 7">
        <name>pyridoxal 5'-phosphate</name>
        <dbReference type="ChEBI" id="CHEBI:597326"/>
    </cofactor>
</comment>
<dbReference type="Gene3D" id="3.20.10.10">
    <property type="entry name" value="D-amino Acid Aminotransferase, subunit A, domain 2"/>
    <property type="match status" value="2"/>
</dbReference>
<proteinExistence type="inferred from homology"/>
<dbReference type="PANTHER" id="PTHR42825">
    <property type="entry name" value="AMINO ACID AMINOTRANSFERASE"/>
    <property type="match status" value="1"/>
</dbReference>